<sequence length="143" mass="15775">FDLLVRASDQGSPQRRSTVRVSVHVVGPGGDGRPSTLSAPNPHFTRVTELDPEGYLVAVVQPPILDGTIIWFSIVAGDPREEFIIGVDSGSVQLARQLDCETQNLYNLTISLSDSHRTVYTYLLVEVVDSNEFRPEFSQAEFV</sequence>
<evidence type="ECO:0000256" key="2">
    <source>
        <dbReference type="ARBA" id="ARBA00022989"/>
    </source>
</evidence>
<dbReference type="PANTHER" id="PTHR24026">
    <property type="entry name" value="FAT ATYPICAL CADHERIN-RELATED"/>
    <property type="match status" value="1"/>
</dbReference>
<gene>
    <name evidence="5" type="ORF">g.4158</name>
</gene>
<dbReference type="InterPro" id="IPR002126">
    <property type="entry name" value="Cadherin-like_dom"/>
</dbReference>
<dbReference type="PANTHER" id="PTHR24026:SF125">
    <property type="entry name" value="FAT-LIKE CADHERIN-RELATED TUMOR SUPPRESSOR HOMOLOG"/>
    <property type="match status" value="1"/>
</dbReference>
<evidence type="ECO:0000313" key="5">
    <source>
        <dbReference type="EMBL" id="JAS98407.1"/>
    </source>
</evidence>
<dbReference type="GO" id="GO:0005509">
    <property type="term" value="F:calcium ion binding"/>
    <property type="evidence" value="ECO:0007669"/>
    <property type="project" value="UniProtKB-UniRule"/>
</dbReference>
<dbReference type="EMBL" id="GECU01009299">
    <property type="protein sequence ID" value="JAS98407.1"/>
    <property type="molecule type" value="Transcribed_RNA"/>
</dbReference>
<feature type="non-terminal residue" evidence="5">
    <location>
        <position position="1"/>
    </location>
</feature>
<keyword evidence="1" id="KW-0812">Transmembrane</keyword>
<proteinExistence type="predicted"/>
<dbReference type="AlphaFoldDB" id="A0A1B6JGT3"/>
<dbReference type="Pfam" id="PF00028">
    <property type="entry name" value="Cadherin"/>
    <property type="match status" value="1"/>
</dbReference>
<keyword evidence="2" id="KW-1133">Transmembrane helix</keyword>
<dbReference type="CDD" id="cd11304">
    <property type="entry name" value="Cadherin_repeat"/>
    <property type="match status" value="2"/>
</dbReference>
<keyword evidence="2" id="KW-0472">Membrane</keyword>
<dbReference type="PROSITE" id="PS50268">
    <property type="entry name" value="CADHERIN_2"/>
    <property type="match status" value="1"/>
</dbReference>
<dbReference type="GO" id="GO:0007156">
    <property type="term" value="P:homophilic cell adhesion via plasma membrane adhesion molecules"/>
    <property type="evidence" value="ECO:0007669"/>
    <property type="project" value="InterPro"/>
</dbReference>
<evidence type="ECO:0000256" key="3">
    <source>
        <dbReference type="PROSITE-ProRule" id="PRU00043"/>
    </source>
</evidence>
<dbReference type="InterPro" id="IPR015919">
    <property type="entry name" value="Cadherin-like_sf"/>
</dbReference>
<name>A0A1B6JGT3_9HEMI</name>
<organism evidence="5">
    <name type="scientific">Homalodisca liturata</name>
    <dbReference type="NCBI Taxonomy" id="320908"/>
    <lineage>
        <taxon>Eukaryota</taxon>
        <taxon>Metazoa</taxon>
        <taxon>Ecdysozoa</taxon>
        <taxon>Arthropoda</taxon>
        <taxon>Hexapoda</taxon>
        <taxon>Insecta</taxon>
        <taxon>Pterygota</taxon>
        <taxon>Neoptera</taxon>
        <taxon>Paraneoptera</taxon>
        <taxon>Hemiptera</taxon>
        <taxon>Auchenorrhyncha</taxon>
        <taxon>Membracoidea</taxon>
        <taxon>Cicadellidae</taxon>
        <taxon>Cicadellinae</taxon>
        <taxon>Proconiini</taxon>
        <taxon>Homalodisca</taxon>
    </lineage>
</organism>
<feature type="domain" description="Cadherin" evidence="4">
    <location>
        <begin position="39"/>
        <end position="137"/>
    </location>
</feature>
<dbReference type="SUPFAM" id="SSF49313">
    <property type="entry name" value="Cadherin-like"/>
    <property type="match status" value="1"/>
</dbReference>
<dbReference type="SMART" id="SM00112">
    <property type="entry name" value="CA"/>
    <property type="match status" value="1"/>
</dbReference>
<feature type="non-terminal residue" evidence="5">
    <location>
        <position position="143"/>
    </location>
</feature>
<keyword evidence="3" id="KW-0106">Calcium</keyword>
<reference evidence="5" key="1">
    <citation type="submission" date="2015-11" db="EMBL/GenBank/DDBJ databases">
        <title>De novo transcriptome assembly of four potential Pierce s Disease insect vectors from Arizona vineyards.</title>
        <authorList>
            <person name="Tassone E.E."/>
        </authorList>
    </citation>
    <scope>NUCLEOTIDE SEQUENCE</scope>
</reference>
<protein>
    <recommendedName>
        <fullName evidence="4">Cadherin domain-containing protein</fullName>
    </recommendedName>
</protein>
<evidence type="ECO:0000259" key="4">
    <source>
        <dbReference type="PROSITE" id="PS50268"/>
    </source>
</evidence>
<accession>A0A1B6JGT3</accession>
<dbReference type="Gene3D" id="2.60.40.60">
    <property type="entry name" value="Cadherins"/>
    <property type="match status" value="1"/>
</dbReference>
<dbReference type="GO" id="GO:0016020">
    <property type="term" value="C:membrane"/>
    <property type="evidence" value="ECO:0007669"/>
    <property type="project" value="InterPro"/>
</dbReference>
<evidence type="ECO:0000256" key="1">
    <source>
        <dbReference type="ARBA" id="ARBA00022692"/>
    </source>
</evidence>